<dbReference type="AlphaFoldDB" id="A0A7J7FXU8"/>
<protein>
    <submittedName>
        <fullName evidence="1">Uncharacterized protein</fullName>
    </submittedName>
</protein>
<proteinExistence type="predicted"/>
<gene>
    <name evidence="1" type="ORF">HYC85_029371</name>
</gene>
<accession>A0A7J7FXU8</accession>
<dbReference type="EMBL" id="JACBKZ010000014">
    <property type="protein sequence ID" value="KAF5933200.1"/>
    <property type="molecule type" value="Genomic_DNA"/>
</dbReference>
<name>A0A7J7FXU8_CAMSI</name>
<keyword evidence="2" id="KW-1185">Reference proteome</keyword>
<reference evidence="2" key="1">
    <citation type="journal article" date="2020" name="Nat. Commun.">
        <title>Genome assembly of wild tea tree DASZ reveals pedigree and selection history of tea varieties.</title>
        <authorList>
            <person name="Zhang W."/>
            <person name="Zhang Y."/>
            <person name="Qiu H."/>
            <person name="Guo Y."/>
            <person name="Wan H."/>
            <person name="Zhang X."/>
            <person name="Scossa F."/>
            <person name="Alseekh S."/>
            <person name="Zhang Q."/>
            <person name="Wang P."/>
            <person name="Xu L."/>
            <person name="Schmidt M.H."/>
            <person name="Jia X."/>
            <person name="Li D."/>
            <person name="Zhu A."/>
            <person name="Guo F."/>
            <person name="Chen W."/>
            <person name="Ni D."/>
            <person name="Usadel B."/>
            <person name="Fernie A.R."/>
            <person name="Wen W."/>
        </authorList>
    </citation>
    <scope>NUCLEOTIDE SEQUENCE [LARGE SCALE GENOMIC DNA]</scope>
    <source>
        <strain evidence="2">cv. G240</strain>
    </source>
</reference>
<reference evidence="1 2" key="2">
    <citation type="submission" date="2020-07" db="EMBL/GenBank/DDBJ databases">
        <title>Genome assembly of wild tea tree DASZ reveals pedigree and selection history of tea varieties.</title>
        <authorList>
            <person name="Zhang W."/>
        </authorList>
    </citation>
    <scope>NUCLEOTIDE SEQUENCE [LARGE SCALE GENOMIC DNA]</scope>
    <source>
        <strain evidence="2">cv. G240</strain>
        <tissue evidence="1">Leaf</tissue>
    </source>
</reference>
<dbReference type="Proteomes" id="UP000593564">
    <property type="component" value="Unassembled WGS sequence"/>
</dbReference>
<evidence type="ECO:0000313" key="1">
    <source>
        <dbReference type="EMBL" id="KAF5933200.1"/>
    </source>
</evidence>
<organism evidence="1 2">
    <name type="scientific">Camellia sinensis</name>
    <name type="common">Tea plant</name>
    <name type="synonym">Thea sinensis</name>
    <dbReference type="NCBI Taxonomy" id="4442"/>
    <lineage>
        <taxon>Eukaryota</taxon>
        <taxon>Viridiplantae</taxon>
        <taxon>Streptophyta</taxon>
        <taxon>Embryophyta</taxon>
        <taxon>Tracheophyta</taxon>
        <taxon>Spermatophyta</taxon>
        <taxon>Magnoliopsida</taxon>
        <taxon>eudicotyledons</taxon>
        <taxon>Gunneridae</taxon>
        <taxon>Pentapetalae</taxon>
        <taxon>asterids</taxon>
        <taxon>Ericales</taxon>
        <taxon>Theaceae</taxon>
        <taxon>Camellia</taxon>
    </lineage>
</organism>
<evidence type="ECO:0000313" key="2">
    <source>
        <dbReference type="Proteomes" id="UP000593564"/>
    </source>
</evidence>
<sequence>MKELAHSWEAHLAHQGRGRLKATSRLNQSKLCGLIRESFGSVSTTGLCSERGASQLGATRARVCCYHARAVARILSCKRYFCCV</sequence>
<comment type="caution">
    <text evidence="1">The sequence shown here is derived from an EMBL/GenBank/DDBJ whole genome shotgun (WGS) entry which is preliminary data.</text>
</comment>